<reference evidence="1" key="1">
    <citation type="submission" date="2023-08" db="EMBL/GenBank/DDBJ databases">
        <title>A de novo genome assembly of Solanum verrucosum Schlechtendal, a Mexican diploid species geographically isolated from the other diploid A-genome species in potato relatives.</title>
        <authorList>
            <person name="Hosaka K."/>
        </authorList>
    </citation>
    <scope>NUCLEOTIDE SEQUENCE</scope>
    <source>
        <tissue evidence="1">Young leaves</tissue>
    </source>
</reference>
<gene>
    <name evidence="1" type="ORF">MTR67_041842</name>
</gene>
<proteinExistence type="predicted"/>
<evidence type="ECO:0000313" key="2">
    <source>
        <dbReference type="Proteomes" id="UP001234989"/>
    </source>
</evidence>
<protein>
    <submittedName>
        <fullName evidence="1">Uncharacterized protein</fullName>
    </submittedName>
</protein>
<evidence type="ECO:0000313" key="1">
    <source>
        <dbReference type="EMBL" id="WMV48457.1"/>
    </source>
</evidence>
<keyword evidence="2" id="KW-1185">Reference proteome</keyword>
<organism evidence="1 2">
    <name type="scientific">Solanum verrucosum</name>
    <dbReference type="NCBI Taxonomy" id="315347"/>
    <lineage>
        <taxon>Eukaryota</taxon>
        <taxon>Viridiplantae</taxon>
        <taxon>Streptophyta</taxon>
        <taxon>Embryophyta</taxon>
        <taxon>Tracheophyta</taxon>
        <taxon>Spermatophyta</taxon>
        <taxon>Magnoliopsida</taxon>
        <taxon>eudicotyledons</taxon>
        <taxon>Gunneridae</taxon>
        <taxon>Pentapetalae</taxon>
        <taxon>asterids</taxon>
        <taxon>lamiids</taxon>
        <taxon>Solanales</taxon>
        <taxon>Solanaceae</taxon>
        <taxon>Solanoideae</taxon>
        <taxon>Solaneae</taxon>
        <taxon>Solanum</taxon>
    </lineage>
</organism>
<accession>A0AAF0ULE9</accession>
<dbReference type="AlphaFoldDB" id="A0AAF0ULE9"/>
<sequence length="89" mass="9813">MNSLAKPNRDEALAVGARQEIDLKVGVAFTSAADSACADCAVLNMLCPYRPYSGGVKFQMTCFLPCVTEELPHRILLVYLLIVWKSMFV</sequence>
<dbReference type="Proteomes" id="UP001234989">
    <property type="component" value="Chromosome 9"/>
</dbReference>
<dbReference type="EMBL" id="CP133620">
    <property type="protein sequence ID" value="WMV48457.1"/>
    <property type="molecule type" value="Genomic_DNA"/>
</dbReference>
<name>A0AAF0ULE9_SOLVR</name>